<keyword evidence="2" id="KW-0472">Membrane</keyword>
<reference evidence="3 4" key="1">
    <citation type="submission" date="2014-04" db="EMBL/GenBank/DDBJ databases">
        <authorList>
            <consortium name="DOE Joint Genome Institute"/>
            <person name="Kuo A."/>
            <person name="Girlanda M."/>
            <person name="Perotto S."/>
            <person name="Kohler A."/>
            <person name="Nagy L.G."/>
            <person name="Floudas D."/>
            <person name="Copeland A."/>
            <person name="Barry K.W."/>
            <person name="Cichocki N."/>
            <person name="Veneault-Fourrey C."/>
            <person name="LaButti K."/>
            <person name="Lindquist E.A."/>
            <person name="Lipzen A."/>
            <person name="Lundell T."/>
            <person name="Morin E."/>
            <person name="Murat C."/>
            <person name="Sun H."/>
            <person name="Tunlid A."/>
            <person name="Henrissat B."/>
            <person name="Grigoriev I.V."/>
            <person name="Hibbett D.S."/>
            <person name="Martin F."/>
            <person name="Nordberg H.P."/>
            <person name="Cantor M.N."/>
            <person name="Hua S.X."/>
        </authorList>
    </citation>
    <scope>NUCLEOTIDE SEQUENCE [LARGE SCALE GENOMIC DNA]</scope>
    <source>
        <strain evidence="3 4">MUT 4182</strain>
    </source>
</reference>
<dbReference type="Proteomes" id="UP000054248">
    <property type="component" value="Unassembled WGS sequence"/>
</dbReference>
<dbReference type="AlphaFoldDB" id="A0A0C3KXU0"/>
<dbReference type="EMBL" id="KN823027">
    <property type="protein sequence ID" value="KIO26223.1"/>
    <property type="molecule type" value="Genomic_DNA"/>
</dbReference>
<feature type="compositionally biased region" description="Polar residues" evidence="1">
    <location>
        <begin position="1"/>
        <end position="11"/>
    </location>
</feature>
<evidence type="ECO:0000256" key="1">
    <source>
        <dbReference type="SAM" id="MobiDB-lite"/>
    </source>
</evidence>
<proteinExistence type="predicted"/>
<feature type="compositionally biased region" description="Basic and acidic residues" evidence="1">
    <location>
        <begin position="45"/>
        <end position="54"/>
    </location>
</feature>
<keyword evidence="4" id="KW-1185">Reference proteome</keyword>
<dbReference type="OrthoDB" id="8907274at2759"/>
<feature type="region of interest" description="Disordered" evidence="1">
    <location>
        <begin position="1"/>
        <end position="71"/>
    </location>
</feature>
<organism evidence="3 4">
    <name type="scientific">Tulasnella calospora MUT 4182</name>
    <dbReference type="NCBI Taxonomy" id="1051891"/>
    <lineage>
        <taxon>Eukaryota</taxon>
        <taxon>Fungi</taxon>
        <taxon>Dikarya</taxon>
        <taxon>Basidiomycota</taxon>
        <taxon>Agaricomycotina</taxon>
        <taxon>Agaricomycetes</taxon>
        <taxon>Cantharellales</taxon>
        <taxon>Tulasnellaceae</taxon>
        <taxon>Tulasnella</taxon>
    </lineage>
</organism>
<keyword evidence="2" id="KW-1133">Transmembrane helix</keyword>
<feature type="transmembrane region" description="Helical" evidence="2">
    <location>
        <begin position="109"/>
        <end position="129"/>
    </location>
</feature>
<accession>A0A0C3KXU0</accession>
<dbReference type="HOGENOM" id="CLU_1788253_0_0_1"/>
<protein>
    <submittedName>
        <fullName evidence="3">Uncharacterized protein</fullName>
    </submittedName>
</protein>
<reference evidence="4" key="2">
    <citation type="submission" date="2015-01" db="EMBL/GenBank/DDBJ databases">
        <title>Evolutionary Origins and Diversification of the Mycorrhizal Mutualists.</title>
        <authorList>
            <consortium name="DOE Joint Genome Institute"/>
            <consortium name="Mycorrhizal Genomics Consortium"/>
            <person name="Kohler A."/>
            <person name="Kuo A."/>
            <person name="Nagy L.G."/>
            <person name="Floudas D."/>
            <person name="Copeland A."/>
            <person name="Barry K.W."/>
            <person name="Cichocki N."/>
            <person name="Veneault-Fourrey C."/>
            <person name="LaButti K."/>
            <person name="Lindquist E.A."/>
            <person name="Lipzen A."/>
            <person name="Lundell T."/>
            <person name="Morin E."/>
            <person name="Murat C."/>
            <person name="Riley R."/>
            <person name="Ohm R."/>
            <person name="Sun H."/>
            <person name="Tunlid A."/>
            <person name="Henrissat B."/>
            <person name="Grigoriev I.V."/>
            <person name="Hibbett D.S."/>
            <person name="Martin F."/>
        </authorList>
    </citation>
    <scope>NUCLEOTIDE SEQUENCE [LARGE SCALE GENOMIC DNA]</scope>
    <source>
        <strain evidence="4">MUT 4182</strain>
    </source>
</reference>
<evidence type="ECO:0000256" key="2">
    <source>
        <dbReference type="SAM" id="Phobius"/>
    </source>
</evidence>
<evidence type="ECO:0000313" key="4">
    <source>
        <dbReference type="Proteomes" id="UP000054248"/>
    </source>
</evidence>
<keyword evidence="2" id="KW-0812">Transmembrane</keyword>
<sequence length="145" mass="15768">MQNPQDPSTAQAPIPRPAPSSTAPTGYPPQPAAEQRQRQPYRPLGDADERDHSPDYNPYTDGPGRYPPAPALKWAASATPADSSSFSISAPVESFNNIIKEKGRGWRLFLSYGGDWVITIGLTAAFFLLDGVSGFKREFDLNDTS</sequence>
<evidence type="ECO:0000313" key="3">
    <source>
        <dbReference type="EMBL" id="KIO26223.1"/>
    </source>
</evidence>
<name>A0A0C3KXU0_9AGAM</name>
<gene>
    <name evidence="3" type="ORF">M407DRAFT_202463</name>
</gene>
<feature type="compositionally biased region" description="Low complexity" evidence="1">
    <location>
        <begin position="32"/>
        <end position="43"/>
    </location>
</feature>